<dbReference type="PANTHER" id="PTHR45024">
    <property type="entry name" value="DEHYDROGENASES, SHORT CHAIN"/>
    <property type="match status" value="1"/>
</dbReference>
<dbReference type="PANTHER" id="PTHR45024:SF2">
    <property type="entry name" value="SCP2 DOMAIN-CONTAINING PROTEIN"/>
    <property type="match status" value="1"/>
</dbReference>
<keyword evidence="2" id="KW-0560">Oxidoreductase</keyword>
<dbReference type="EMBL" id="BAAARB010000002">
    <property type="protein sequence ID" value="GAA2368544.1"/>
    <property type="molecule type" value="Genomic_DNA"/>
</dbReference>
<dbReference type="PRINTS" id="PR00080">
    <property type="entry name" value="SDRFAMILY"/>
</dbReference>
<dbReference type="InterPro" id="IPR036291">
    <property type="entry name" value="NAD(P)-bd_dom_sf"/>
</dbReference>
<evidence type="ECO:0000313" key="5">
    <source>
        <dbReference type="Proteomes" id="UP001501170"/>
    </source>
</evidence>
<dbReference type="Pfam" id="PF00106">
    <property type="entry name" value="adh_short"/>
    <property type="match status" value="1"/>
</dbReference>
<dbReference type="Gene3D" id="3.40.50.720">
    <property type="entry name" value="NAD(P)-binding Rossmann-like Domain"/>
    <property type="match status" value="1"/>
</dbReference>
<comment type="caution">
    <text evidence="4">The sequence shown here is derived from an EMBL/GenBank/DDBJ whole genome shotgun (WGS) entry which is preliminary data.</text>
</comment>
<comment type="similarity">
    <text evidence="1 3">Belongs to the short-chain dehydrogenases/reductases (SDR) family.</text>
</comment>
<accession>A0ABP5U765</accession>
<proteinExistence type="inferred from homology"/>
<dbReference type="Proteomes" id="UP001501170">
    <property type="component" value="Unassembled WGS sequence"/>
</dbReference>
<evidence type="ECO:0000256" key="1">
    <source>
        <dbReference type="ARBA" id="ARBA00006484"/>
    </source>
</evidence>
<keyword evidence="5" id="KW-1185">Reference proteome</keyword>
<sequence length="289" mass="29977">MLRFDGKVALITGAGRGLGRSHAELLAERGAAVVINDLDSAAAQEAVSAITAAGGRAAVATGDITKDAEAVVNAAVDAFGRLDIVVNNAGVDSPSPFGPTAVDSIRRHMEINFLGTVAVTAAAWPHLVANSGRVVNTCSPTLSGWEGESAYVASKGAVYVFTRTVSIAALKSGVRVNAIAPTAYTRMASEADLPDALKENLKANYTTAMVSPVVAYLAHEECSISGETILAQGGLIQRFSLAMNDGYTNTEITPEDVKDHLEEILDDSSAKPLGVVGSESETSLLDLFE</sequence>
<dbReference type="RefSeq" id="WP_045538555.1">
    <property type="nucleotide sequence ID" value="NZ_BAAARB010000002.1"/>
</dbReference>
<dbReference type="InterPro" id="IPR051687">
    <property type="entry name" value="Peroxisomal_Beta-Oxidation"/>
</dbReference>
<organism evidence="4 5">
    <name type="scientific">Gordonia cholesterolivorans</name>
    <dbReference type="NCBI Taxonomy" id="559625"/>
    <lineage>
        <taxon>Bacteria</taxon>
        <taxon>Bacillati</taxon>
        <taxon>Actinomycetota</taxon>
        <taxon>Actinomycetes</taxon>
        <taxon>Mycobacteriales</taxon>
        <taxon>Gordoniaceae</taxon>
        <taxon>Gordonia</taxon>
    </lineage>
</organism>
<dbReference type="InterPro" id="IPR002347">
    <property type="entry name" value="SDR_fam"/>
</dbReference>
<dbReference type="PRINTS" id="PR00081">
    <property type="entry name" value="GDHRDH"/>
</dbReference>
<evidence type="ECO:0000256" key="2">
    <source>
        <dbReference type="ARBA" id="ARBA00023002"/>
    </source>
</evidence>
<dbReference type="SUPFAM" id="SSF51735">
    <property type="entry name" value="NAD(P)-binding Rossmann-fold domains"/>
    <property type="match status" value="1"/>
</dbReference>
<evidence type="ECO:0000313" key="4">
    <source>
        <dbReference type="EMBL" id="GAA2368544.1"/>
    </source>
</evidence>
<evidence type="ECO:0000256" key="3">
    <source>
        <dbReference type="RuleBase" id="RU000363"/>
    </source>
</evidence>
<name>A0ABP5U765_9ACTN</name>
<protein>
    <submittedName>
        <fullName evidence="4">SDR family NAD(P)-dependent oxidoreductase</fullName>
    </submittedName>
</protein>
<reference evidence="5" key="1">
    <citation type="journal article" date="2019" name="Int. J. Syst. Evol. Microbiol.">
        <title>The Global Catalogue of Microorganisms (GCM) 10K type strain sequencing project: providing services to taxonomists for standard genome sequencing and annotation.</title>
        <authorList>
            <consortium name="The Broad Institute Genomics Platform"/>
            <consortium name="The Broad Institute Genome Sequencing Center for Infectious Disease"/>
            <person name="Wu L."/>
            <person name="Ma J."/>
        </authorList>
    </citation>
    <scope>NUCLEOTIDE SEQUENCE [LARGE SCALE GENOMIC DNA]</scope>
    <source>
        <strain evidence="5">JCM 16227</strain>
    </source>
</reference>
<gene>
    <name evidence="4" type="ORF">GCM10009855_04790</name>
</gene>